<feature type="transmembrane region" description="Helical" evidence="1">
    <location>
        <begin position="58"/>
        <end position="82"/>
    </location>
</feature>
<protein>
    <submittedName>
        <fullName evidence="2">Uncharacterized protein</fullName>
    </submittedName>
</protein>
<dbReference type="RefSeq" id="WP_109767109.1">
    <property type="nucleotide sequence ID" value="NZ_QFWV02000002.1"/>
</dbReference>
<keyword evidence="1" id="KW-1133">Transmembrane helix</keyword>
<feature type="transmembrane region" description="Helical" evidence="1">
    <location>
        <begin position="31"/>
        <end position="52"/>
    </location>
</feature>
<dbReference type="Proteomes" id="UP000246132">
    <property type="component" value="Unassembled WGS sequence"/>
</dbReference>
<gene>
    <name evidence="2" type="ORF">DEM25_002575</name>
</gene>
<dbReference type="AlphaFoldDB" id="A0A3A8AQM2"/>
<keyword evidence="3" id="KW-1185">Reference proteome</keyword>
<organism evidence="2 3">
    <name type="scientific">Oceaniradius stylonematis</name>
    <dbReference type="NCBI Taxonomy" id="2184161"/>
    <lineage>
        <taxon>Bacteria</taxon>
        <taxon>Pseudomonadati</taxon>
        <taxon>Pseudomonadota</taxon>
        <taxon>Alphaproteobacteria</taxon>
        <taxon>Hyphomicrobiales</taxon>
        <taxon>Ahrensiaceae</taxon>
        <taxon>Oceaniradius</taxon>
    </lineage>
</organism>
<evidence type="ECO:0000256" key="1">
    <source>
        <dbReference type="SAM" id="Phobius"/>
    </source>
</evidence>
<keyword evidence="1" id="KW-0812">Transmembrane</keyword>
<feature type="transmembrane region" description="Helical" evidence="1">
    <location>
        <begin position="6"/>
        <end position="24"/>
    </location>
</feature>
<proteinExistence type="predicted"/>
<evidence type="ECO:0000313" key="2">
    <source>
        <dbReference type="EMBL" id="RKF08203.1"/>
    </source>
</evidence>
<accession>A0A3A8AQM2</accession>
<sequence>MLPAGLIFAAFIAWAMSINIIRRGDLETRGFLLLLVSFGAMVLVHLAPFFVYGFVWGAVVLIISYIVGGGVSGFLLGLAIASPDWPDRFLLLIGPGPFILALIAILLSAIAMLGSVN</sequence>
<comment type="caution">
    <text evidence="2">The sequence shown here is derived from an EMBL/GenBank/DDBJ whole genome shotgun (WGS) entry which is preliminary data.</text>
</comment>
<reference evidence="2 3" key="1">
    <citation type="journal article" date="2018" name="Int. J. Syst. Bacteriol.">
        <title>Oceaniradius stylonemae gen. nov., sp. nov., isolated from a red alga, Stylonema cornu-cervi.</title>
        <authorList>
            <person name="Jeong S."/>
        </authorList>
    </citation>
    <scope>NUCLEOTIDE SEQUENCE [LARGE SCALE GENOMIC DNA]</scope>
    <source>
        <strain evidence="2 3">StC1</strain>
    </source>
</reference>
<name>A0A3A8AQM2_9HYPH</name>
<evidence type="ECO:0000313" key="3">
    <source>
        <dbReference type="Proteomes" id="UP000246132"/>
    </source>
</evidence>
<keyword evidence="1" id="KW-0472">Membrane</keyword>
<feature type="transmembrane region" description="Helical" evidence="1">
    <location>
        <begin position="89"/>
        <end position="113"/>
    </location>
</feature>
<dbReference type="EMBL" id="QFWV02000002">
    <property type="protein sequence ID" value="RKF08203.1"/>
    <property type="molecule type" value="Genomic_DNA"/>
</dbReference>